<evidence type="ECO:0000313" key="1">
    <source>
        <dbReference type="EMBL" id="SFN61068.1"/>
    </source>
</evidence>
<keyword evidence="2" id="KW-1185">Reference proteome</keyword>
<organism evidence="1 2">
    <name type="scientific">Cohaesibacter marisflavi</name>
    <dbReference type="NCBI Taxonomy" id="655353"/>
    <lineage>
        <taxon>Bacteria</taxon>
        <taxon>Pseudomonadati</taxon>
        <taxon>Pseudomonadota</taxon>
        <taxon>Alphaproteobacteria</taxon>
        <taxon>Hyphomicrobiales</taxon>
        <taxon>Cohaesibacteraceae</taxon>
    </lineage>
</organism>
<dbReference type="EMBL" id="FOVR01000001">
    <property type="protein sequence ID" value="SFN61068.1"/>
    <property type="molecule type" value="Genomic_DNA"/>
</dbReference>
<name>A0A1I5AF56_9HYPH</name>
<protein>
    <submittedName>
        <fullName evidence="1">Uncharacterized protein</fullName>
    </submittedName>
</protein>
<sequence length="115" mass="12285">MQINLIPQRRDDALELSFADDVLTINEDALDLSSIPAGATLPIDAVDCKWLTSDIERDADGVLSLSLILPLGFIPDPTTDEAKAVLYPDPLEVTEEGAITLPSYEATGATDDNNG</sequence>
<reference evidence="1 2" key="1">
    <citation type="submission" date="2016-10" db="EMBL/GenBank/DDBJ databases">
        <authorList>
            <person name="de Groot N.N."/>
        </authorList>
    </citation>
    <scope>NUCLEOTIDE SEQUENCE [LARGE SCALE GENOMIC DNA]</scope>
    <source>
        <strain evidence="1 2">CGMCC 1.9157</strain>
    </source>
</reference>
<dbReference type="RefSeq" id="WP_090068422.1">
    <property type="nucleotide sequence ID" value="NZ_FOVR01000001.1"/>
</dbReference>
<accession>A0A1I5AF56</accession>
<evidence type="ECO:0000313" key="2">
    <source>
        <dbReference type="Proteomes" id="UP000199236"/>
    </source>
</evidence>
<dbReference type="STRING" id="655353.SAMN04488056_101465"/>
<dbReference type="AlphaFoldDB" id="A0A1I5AF56"/>
<dbReference type="Proteomes" id="UP000199236">
    <property type="component" value="Unassembled WGS sequence"/>
</dbReference>
<proteinExistence type="predicted"/>
<gene>
    <name evidence="1" type="ORF">SAMN04488056_101465</name>
</gene>
<dbReference type="OrthoDB" id="8373799at2"/>